<dbReference type="OrthoDB" id="7644647at2"/>
<name>A0A418SCD7_9RHOB</name>
<evidence type="ECO:0000313" key="1">
    <source>
        <dbReference type="EMBL" id="QPM90075.1"/>
    </source>
</evidence>
<dbReference type="RefSeq" id="WP_119840700.1">
    <property type="nucleotide sequence ID" value="NZ_CP060436.1"/>
</dbReference>
<keyword evidence="2" id="KW-1185">Reference proteome</keyword>
<dbReference type="KEGG" id="palw:PSAL_013090"/>
<evidence type="ECO:0000313" key="2">
    <source>
        <dbReference type="Proteomes" id="UP000283786"/>
    </source>
</evidence>
<dbReference type="Proteomes" id="UP000283786">
    <property type="component" value="Chromosome"/>
</dbReference>
<organism evidence="1 2">
    <name type="scientific">Pseudooceanicola algae</name>
    <dbReference type="NCBI Taxonomy" id="1537215"/>
    <lineage>
        <taxon>Bacteria</taxon>
        <taxon>Pseudomonadati</taxon>
        <taxon>Pseudomonadota</taxon>
        <taxon>Alphaproteobacteria</taxon>
        <taxon>Rhodobacterales</taxon>
        <taxon>Paracoccaceae</taxon>
        <taxon>Pseudooceanicola</taxon>
    </lineage>
</organism>
<protein>
    <submittedName>
        <fullName evidence="1">Uncharacterized protein</fullName>
    </submittedName>
</protein>
<reference evidence="1 2" key="1">
    <citation type="submission" date="2020-08" db="EMBL/GenBank/DDBJ databases">
        <title>Genome sequence of Rhodobacteraceae bacterium Lw-13e.</title>
        <authorList>
            <person name="Poehlein A."/>
            <person name="Wolter L."/>
            <person name="Daniel R."/>
            <person name="Brinkhoff T."/>
        </authorList>
    </citation>
    <scope>NUCLEOTIDE SEQUENCE [LARGE SCALE GENOMIC DNA]</scope>
    <source>
        <strain evidence="1 2">Lw-13e</strain>
    </source>
</reference>
<sequence length="193" mass="20604">MADKPLHGMGHNLGPSMDPGHAWRVHQWTKARQQHSEAHLPVELVRLRIARARELGLRYRDYAAIRAVSGRDIAGYLISSNALGVYAHHTAPQEGTVERLEGLRHVRRIGLALPPLRPEALLDGVAGLDAVFAAPPLLGAFPRMRDALARAGCGLPPAGLVLISGHALERDWVAAGRLGGALGAEALFPASAC</sequence>
<gene>
    <name evidence="1" type="ORF">PSAL_013090</name>
</gene>
<proteinExistence type="predicted"/>
<accession>A0A418SCD7</accession>
<dbReference type="EMBL" id="CP060436">
    <property type="protein sequence ID" value="QPM90075.1"/>
    <property type="molecule type" value="Genomic_DNA"/>
</dbReference>
<dbReference type="AlphaFoldDB" id="A0A418SCD7"/>